<keyword evidence="4" id="KW-1185">Reference proteome</keyword>
<organism evidence="3 4">
    <name type="scientific">Mytilus edulis</name>
    <name type="common">Blue mussel</name>
    <dbReference type="NCBI Taxonomy" id="6550"/>
    <lineage>
        <taxon>Eukaryota</taxon>
        <taxon>Metazoa</taxon>
        <taxon>Spiralia</taxon>
        <taxon>Lophotrochozoa</taxon>
        <taxon>Mollusca</taxon>
        <taxon>Bivalvia</taxon>
        <taxon>Autobranchia</taxon>
        <taxon>Pteriomorphia</taxon>
        <taxon>Mytilida</taxon>
        <taxon>Mytiloidea</taxon>
        <taxon>Mytilidae</taxon>
        <taxon>Mytilinae</taxon>
        <taxon>Mytilus</taxon>
    </lineage>
</organism>
<keyword evidence="1" id="KW-0479">Metal-binding</keyword>
<name>A0A8S3UYJ4_MYTED</name>
<dbReference type="SUPFAM" id="SSF57845">
    <property type="entry name" value="B-box zinc-binding domain"/>
    <property type="match status" value="1"/>
</dbReference>
<dbReference type="InterPro" id="IPR000315">
    <property type="entry name" value="Znf_B-box"/>
</dbReference>
<feature type="domain" description="B box-type" evidence="2">
    <location>
        <begin position="64"/>
        <end position="92"/>
    </location>
</feature>
<evidence type="ECO:0000313" key="3">
    <source>
        <dbReference type="EMBL" id="CAG2251121.1"/>
    </source>
</evidence>
<dbReference type="GO" id="GO:0008270">
    <property type="term" value="F:zinc ion binding"/>
    <property type="evidence" value="ECO:0007669"/>
    <property type="project" value="UniProtKB-KW"/>
</dbReference>
<evidence type="ECO:0000259" key="2">
    <source>
        <dbReference type="PROSITE" id="PS50119"/>
    </source>
</evidence>
<dbReference type="EMBL" id="CAJPWZ010003075">
    <property type="protein sequence ID" value="CAG2251121.1"/>
    <property type="molecule type" value="Genomic_DNA"/>
</dbReference>
<dbReference type="PROSITE" id="PS50119">
    <property type="entry name" value="ZF_BBOX"/>
    <property type="match status" value="2"/>
</dbReference>
<dbReference type="Proteomes" id="UP000683360">
    <property type="component" value="Unassembled WGS sequence"/>
</dbReference>
<keyword evidence="1" id="KW-0863">Zinc-finger</keyword>
<gene>
    <name evidence="3" type="ORF">MEDL_62789</name>
</gene>
<comment type="caution">
    <text evidence="3">The sequence shown here is derived from an EMBL/GenBank/DDBJ whole genome shotgun (WGS) entry which is preliminary data.</text>
</comment>
<accession>A0A8S3UYJ4</accession>
<dbReference type="OrthoDB" id="6106053at2759"/>
<evidence type="ECO:0000256" key="1">
    <source>
        <dbReference type="PROSITE-ProRule" id="PRU00024"/>
    </source>
</evidence>
<dbReference type="AlphaFoldDB" id="A0A8S3UYJ4"/>
<proteinExistence type="predicted"/>
<dbReference type="Gene3D" id="3.30.160.60">
    <property type="entry name" value="Classic Zinc Finger"/>
    <property type="match status" value="1"/>
</dbReference>
<feature type="domain" description="B box-type" evidence="2">
    <location>
        <begin position="3"/>
        <end position="51"/>
    </location>
</feature>
<keyword evidence="1" id="KW-0862">Zinc</keyword>
<protein>
    <recommendedName>
        <fullName evidence="2">B box-type domain-containing protein</fullName>
    </recommendedName>
</protein>
<evidence type="ECO:0000313" key="4">
    <source>
        <dbReference type="Proteomes" id="UP000683360"/>
    </source>
</evidence>
<sequence>MAQNSLKCQFCKISLEVKWKCETCDVLFCNSCRINIHAILKNSHEHDVIDFKETDRTYSDKVDLKSIPCSTHLEHNCLMYCRNCDKSVCSSCLIYPSDKIELTRIYDIKHKSLKELKQQIENILPFFEGKVTEFRKIDSELLFQHRQISQKITKRQNDLNTQLSNEAGEHFRKLESFGIQKII</sequence>
<reference evidence="3" key="1">
    <citation type="submission" date="2021-03" db="EMBL/GenBank/DDBJ databases">
        <authorList>
            <person name="Bekaert M."/>
        </authorList>
    </citation>
    <scope>NUCLEOTIDE SEQUENCE</scope>
</reference>